<protein>
    <submittedName>
        <fullName evidence="1">Uncharacterized protein</fullName>
    </submittedName>
</protein>
<dbReference type="EMBL" id="LAZR01007682">
    <property type="protein sequence ID" value="KKM83645.1"/>
    <property type="molecule type" value="Genomic_DNA"/>
</dbReference>
<sequence length="39" mass="4760">MSKNYIDSFFKQDFKELLRLVKEIANEIKELNKNLKKEN</sequence>
<comment type="caution">
    <text evidence="1">The sequence shown here is derived from an EMBL/GenBank/DDBJ whole genome shotgun (WGS) entry which is preliminary data.</text>
</comment>
<evidence type="ECO:0000313" key="1">
    <source>
        <dbReference type="EMBL" id="KKM83645.1"/>
    </source>
</evidence>
<reference evidence="1" key="1">
    <citation type="journal article" date="2015" name="Nature">
        <title>Complex archaea that bridge the gap between prokaryotes and eukaryotes.</title>
        <authorList>
            <person name="Spang A."/>
            <person name="Saw J.H."/>
            <person name="Jorgensen S.L."/>
            <person name="Zaremba-Niedzwiedzka K."/>
            <person name="Martijn J."/>
            <person name="Lind A.E."/>
            <person name="van Eijk R."/>
            <person name="Schleper C."/>
            <person name="Guy L."/>
            <person name="Ettema T.J."/>
        </authorList>
    </citation>
    <scope>NUCLEOTIDE SEQUENCE</scope>
</reference>
<accession>A0A0F9N4H1</accession>
<gene>
    <name evidence="1" type="ORF">LCGC14_1307250</name>
</gene>
<organism evidence="1">
    <name type="scientific">marine sediment metagenome</name>
    <dbReference type="NCBI Taxonomy" id="412755"/>
    <lineage>
        <taxon>unclassified sequences</taxon>
        <taxon>metagenomes</taxon>
        <taxon>ecological metagenomes</taxon>
    </lineage>
</organism>
<proteinExistence type="predicted"/>
<dbReference type="AlphaFoldDB" id="A0A0F9N4H1"/>
<name>A0A0F9N4H1_9ZZZZ</name>